<dbReference type="Proteomes" id="UP001529510">
    <property type="component" value="Unassembled WGS sequence"/>
</dbReference>
<organism evidence="2 3">
    <name type="scientific">Cirrhinus mrigala</name>
    <name type="common">Mrigala</name>
    <dbReference type="NCBI Taxonomy" id="683832"/>
    <lineage>
        <taxon>Eukaryota</taxon>
        <taxon>Metazoa</taxon>
        <taxon>Chordata</taxon>
        <taxon>Craniata</taxon>
        <taxon>Vertebrata</taxon>
        <taxon>Euteleostomi</taxon>
        <taxon>Actinopterygii</taxon>
        <taxon>Neopterygii</taxon>
        <taxon>Teleostei</taxon>
        <taxon>Ostariophysi</taxon>
        <taxon>Cypriniformes</taxon>
        <taxon>Cyprinidae</taxon>
        <taxon>Labeoninae</taxon>
        <taxon>Labeonini</taxon>
        <taxon>Cirrhinus</taxon>
    </lineage>
</organism>
<dbReference type="AlphaFoldDB" id="A0ABD0MP61"/>
<accession>A0ABD0MP61</accession>
<evidence type="ECO:0000313" key="2">
    <source>
        <dbReference type="EMBL" id="KAL0151859.1"/>
    </source>
</evidence>
<sequence length="204" mass="21307">TGSWTPPQSFDPRTPPRLIAPSSPPWPITPLSPPGSLIPLAPPWSVVDHLPPRDSTLLASSCHFVPLALGSCCFASALQILSVAQAPRLLSSVWVTIHAGIVTGTHTPGSSAQVSSIAPPSCDSVLELRLGWVLVVHQLSPLAHHPSHHTAGSLLAPSSFIASLVLPAPSSFPSLSSSFSPPDPVFPVVSSHWSPSLLLSFPPH</sequence>
<proteinExistence type="predicted"/>
<keyword evidence="3" id="KW-1185">Reference proteome</keyword>
<protein>
    <submittedName>
        <fullName evidence="2">Uncharacterized protein</fullName>
    </submittedName>
</protein>
<dbReference type="EMBL" id="JAMKFB020000221">
    <property type="protein sequence ID" value="KAL0151859.1"/>
    <property type="molecule type" value="Genomic_DNA"/>
</dbReference>
<feature type="non-terminal residue" evidence="2">
    <location>
        <position position="1"/>
    </location>
</feature>
<gene>
    <name evidence="2" type="ORF">M9458_052860</name>
</gene>
<evidence type="ECO:0000313" key="3">
    <source>
        <dbReference type="Proteomes" id="UP001529510"/>
    </source>
</evidence>
<reference evidence="2 3" key="1">
    <citation type="submission" date="2024-05" db="EMBL/GenBank/DDBJ databases">
        <title>Genome sequencing and assembly of Indian major carp, Cirrhinus mrigala (Hamilton, 1822).</title>
        <authorList>
            <person name="Mohindra V."/>
            <person name="Chowdhury L.M."/>
            <person name="Lal K."/>
            <person name="Jena J.K."/>
        </authorList>
    </citation>
    <scope>NUCLEOTIDE SEQUENCE [LARGE SCALE GENOMIC DNA]</scope>
    <source>
        <strain evidence="2">CM1030</strain>
        <tissue evidence="2">Blood</tissue>
    </source>
</reference>
<comment type="caution">
    <text evidence="2">The sequence shown here is derived from an EMBL/GenBank/DDBJ whole genome shotgun (WGS) entry which is preliminary data.</text>
</comment>
<feature type="region of interest" description="Disordered" evidence="1">
    <location>
        <begin position="1"/>
        <end position="25"/>
    </location>
</feature>
<evidence type="ECO:0000256" key="1">
    <source>
        <dbReference type="SAM" id="MobiDB-lite"/>
    </source>
</evidence>
<name>A0ABD0MP61_CIRMR</name>